<keyword evidence="5 7" id="KW-0486">Methionine biosynthesis</keyword>
<keyword evidence="6 7" id="KW-0456">Lyase</keyword>
<dbReference type="GO" id="GO:0005737">
    <property type="term" value="C:cytoplasm"/>
    <property type="evidence" value="ECO:0007669"/>
    <property type="project" value="UniProtKB-SubCell"/>
</dbReference>
<dbReference type="FunFam" id="3.40.225.10:FF:000003">
    <property type="entry name" value="Methylthioribulose-1-phosphate dehydratase"/>
    <property type="match status" value="1"/>
</dbReference>
<evidence type="ECO:0000256" key="3">
    <source>
        <dbReference type="ARBA" id="ARBA00022723"/>
    </source>
</evidence>
<dbReference type="SUPFAM" id="SSF53639">
    <property type="entry name" value="AraD/HMP-PK domain-like"/>
    <property type="match status" value="1"/>
</dbReference>
<dbReference type="InterPro" id="IPR027514">
    <property type="entry name" value="Salvage_MtnB_euk"/>
</dbReference>
<dbReference type="InterPro" id="IPR036409">
    <property type="entry name" value="Aldolase_II/adducin_N_sf"/>
</dbReference>
<comment type="pathway">
    <text evidence="7">Amino-acid biosynthesis; L-methionine biosynthesis via salvage pathway; L-methionine from S-methyl-5-thio-alpha-D-ribose 1-phosphate: step 2/6.</text>
</comment>
<dbReference type="PANTHER" id="PTHR10640:SF7">
    <property type="entry name" value="METHYLTHIORIBULOSE-1-PHOSPHATE DEHYDRATASE"/>
    <property type="match status" value="1"/>
</dbReference>
<dbReference type="InterPro" id="IPR017714">
    <property type="entry name" value="MethylthioRu-1-P_deHdtase_MtnB"/>
</dbReference>
<feature type="binding site" evidence="7">
    <location>
        <position position="122"/>
    </location>
    <ligand>
        <name>Zn(2+)</name>
        <dbReference type="ChEBI" id="CHEBI:29105"/>
    </ligand>
</feature>
<dbReference type="GO" id="GO:0019509">
    <property type="term" value="P:L-methionine salvage from methylthioadenosine"/>
    <property type="evidence" value="ECO:0007669"/>
    <property type="project" value="UniProtKB-UniRule"/>
</dbReference>
<keyword evidence="2 7" id="KW-0028">Amino-acid biosynthesis</keyword>
<evidence type="ECO:0000256" key="2">
    <source>
        <dbReference type="ARBA" id="ARBA00022605"/>
    </source>
</evidence>
<evidence type="ECO:0000256" key="7">
    <source>
        <dbReference type="HAMAP-Rule" id="MF_03116"/>
    </source>
</evidence>
<comment type="similarity">
    <text evidence="7">Belongs to the aldolase class II family. MtnB subfamily.</text>
</comment>
<dbReference type="GO" id="GO:0046570">
    <property type="term" value="F:methylthioribulose 1-phosphate dehydratase activity"/>
    <property type="evidence" value="ECO:0007669"/>
    <property type="project" value="UniProtKB-UniRule"/>
</dbReference>
<comment type="catalytic activity">
    <reaction evidence="7">
        <text>5-(methylsulfanyl)-D-ribulose 1-phosphate = 5-methylsulfanyl-2,3-dioxopentyl phosphate + H2O</text>
        <dbReference type="Rhea" id="RHEA:15549"/>
        <dbReference type="ChEBI" id="CHEBI:15377"/>
        <dbReference type="ChEBI" id="CHEBI:58548"/>
        <dbReference type="ChEBI" id="CHEBI:58828"/>
        <dbReference type="EC" id="4.2.1.109"/>
    </reaction>
</comment>
<comment type="function">
    <text evidence="7">Catalyzes the dehydration of methylthioribulose-1-phosphate (MTRu-1-P) into 2,3-diketo-5-methylthiopentyl-1-phosphate (DK-MTP-1-P).</text>
</comment>
<dbReference type="UniPathway" id="UPA00904">
    <property type="reaction ID" value="UER00875"/>
</dbReference>
<comment type="subcellular location">
    <subcellularLocation>
        <location evidence="7">Cytoplasm</location>
    </subcellularLocation>
</comment>
<dbReference type="Proteomes" id="UP000304951">
    <property type="component" value="Unassembled WGS sequence"/>
</dbReference>
<dbReference type="EMBL" id="QZAF01000022">
    <property type="protein sequence ID" value="THV76300.1"/>
    <property type="molecule type" value="Genomic_DNA"/>
</dbReference>
<dbReference type="GO" id="GO:0008270">
    <property type="term" value="F:zinc ion binding"/>
    <property type="evidence" value="ECO:0007669"/>
    <property type="project" value="UniProtKB-UniRule"/>
</dbReference>
<evidence type="ECO:0000256" key="4">
    <source>
        <dbReference type="ARBA" id="ARBA00022833"/>
    </source>
</evidence>
<dbReference type="SMART" id="SM01007">
    <property type="entry name" value="Aldolase_II"/>
    <property type="match status" value="1"/>
</dbReference>
<feature type="active site" description="Proton donor/acceptor" evidence="7">
    <location>
        <position position="147"/>
    </location>
</feature>
<accession>A0A4S8SYD6</accession>
<reference evidence="9 10" key="1">
    <citation type="submission" date="2018-10" db="EMBL/GenBank/DDBJ databases">
        <title>Fifty Aureobasidium pullulans genomes reveal a recombining polyextremotolerant generalist.</title>
        <authorList>
            <person name="Gostincar C."/>
            <person name="Turk M."/>
            <person name="Zajc J."/>
            <person name="Gunde-Cimerman N."/>
        </authorList>
    </citation>
    <scope>NUCLEOTIDE SEQUENCE [LARGE SCALE GENOMIC DNA]</scope>
    <source>
        <strain evidence="9 10">EXF-11900</strain>
    </source>
</reference>
<keyword evidence="4 7" id="KW-0862">Zinc</keyword>
<dbReference type="PANTHER" id="PTHR10640">
    <property type="entry name" value="METHYLTHIORIBULOSE-1-PHOSPHATE DEHYDRATASE"/>
    <property type="match status" value="1"/>
</dbReference>
<proteinExistence type="inferred from homology"/>
<feature type="domain" description="Class II aldolase/adducin N-terminal" evidence="8">
    <location>
        <begin position="33"/>
        <end position="217"/>
    </location>
</feature>
<dbReference type="Pfam" id="PF00596">
    <property type="entry name" value="Aldolase_II"/>
    <property type="match status" value="1"/>
</dbReference>
<evidence type="ECO:0000256" key="6">
    <source>
        <dbReference type="ARBA" id="ARBA00023239"/>
    </source>
</evidence>
<feature type="binding site" evidence="7">
    <location>
        <position position="206"/>
    </location>
    <ligand>
        <name>Zn(2+)</name>
        <dbReference type="ChEBI" id="CHEBI:29105"/>
    </ligand>
</feature>
<evidence type="ECO:0000313" key="9">
    <source>
        <dbReference type="EMBL" id="THV76300.1"/>
    </source>
</evidence>
<evidence type="ECO:0000259" key="8">
    <source>
        <dbReference type="SMART" id="SM01007"/>
    </source>
</evidence>
<sequence length="229" mass="25714">MLAFLRRQDIDKMATTHEAEALITSHDPHHPANLICELCKKFYTLGWVTGTGGGTSIRDGERIYIAPSGVQKELMKPQDLFVMDYATREYLRRPPVLKPSACTPLFMAAFTLRGAGCCIHTHSKDAVLVTLLCEAAGTDVFEIQKLEQIKGIPKGYGEEKKGNLGYHDRLRIPIIDNTAHEEDLKDTLEGAIKQWPDTHAVLVKRHGILDYIFQLAVEMHKLGLPWIPK</sequence>
<evidence type="ECO:0000256" key="1">
    <source>
        <dbReference type="ARBA" id="ARBA00022490"/>
    </source>
</evidence>
<feature type="binding site" evidence="7">
    <location>
        <position position="120"/>
    </location>
    <ligand>
        <name>Zn(2+)</name>
        <dbReference type="ChEBI" id="CHEBI:29105"/>
    </ligand>
</feature>
<evidence type="ECO:0000313" key="10">
    <source>
        <dbReference type="Proteomes" id="UP000304951"/>
    </source>
</evidence>
<dbReference type="Gene3D" id="3.40.225.10">
    <property type="entry name" value="Class II aldolase/adducin N-terminal domain"/>
    <property type="match status" value="1"/>
</dbReference>
<dbReference type="AlphaFoldDB" id="A0A4S8SYD6"/>
<evidence type="ECO:0000256" key="5">
    <source>
        <dbReference type="ARBA" id="ARBA00023167"/>
    </source>
</evidence>
<protein>
    <recommendedName>
        <fullName evidence="7">Methylthioribulose-1-phosphate dehydratase</fullName>
        <shortName evidence="7">MTRu-1-P dehydratase</shortName>
        <ecNumber evidence="7">4.2.1.109</ecNumber>
    </recommendedName>
</protein>
<comment type="cofactor">
    <cofactor evidence="7">
        <name>Zn(2+)</name>
        <dbReference type="ChEBI" id="CHEBI:29105"/>
    </cofactor>
    <text evidence="7">Binds 1 zinc ion per subunit.</text>
</comment>
<comment type="caution">
    <text evidence="9">The sequence shown here is derived from an EMBL/GenBank/DDBJ whole genome shotgun (WGS) entry which is preliminary data.</text>
</comment>
<organism evidence="9 10">
    <name type="scientific">Aureobasidium pullulans</name>
    <name type="common">Black yeast</name>
    <name type="synonym">Pullularia pullulans</name>
    <dbReference type="NCBI Taxonomy" id="5580"/>
    <lineage>
        <taxon>Eukaryota</taxon>
        <taxon>Fungi</taxon>
        <taxon>Dikarya</taxon>
        <taxon>Ascomycota</taxon>
        <taxon>Pezizomycotina</taxon>
        <taxon>Dothideomycetes</taxon>
        <taxon>Dothideomycetidae</taxon>
        <taxon>Dothideales</taxon>
        <taxon>Saccotheciaceae</taxon>
        <taxon>Aureobasidium</taxon>
    </lineage>
</organism>
<dbReference type="EC" id="4.2.1.109" evidence="7"/>
<keyword evidence="1 7" id="KW-0963">Cytoplasm</keyword>
<keyword evidence="3 7" id="KW-0479">Metal-binding</keyword>
<dbReference type="NCBIfam" id="TIGR03328">
    <property type="entry name" value="salvage_mtnB"/>
    <property type="match status" value="1"/>
</dbReference>
<dbReference type="HAMAP" id="MF_03116">
    <property type="entry name" value="Salvage_MtnB_euk"/>
    <property type="match status" value="1"/>
</dbReference>
<feature type="binding site" evidence="7">
    <location>
        <position position="102"/>
    </location>
    <ligand>
        <name>substrate</name>
    </ligand>
</feature>
<dbReference type="InterPro" id="IPR001303">
    <property type="entry name" value="Aldolase_II/adducin_N"/>
</dbReference>
<gene>
    <name evidence="7" type="primary">MDE1</name>
    <name evidence="9" type="ORF">D6D28_01236</name>
</gene>
<name>A0A4S8SYD6_AURPU</name>